<dbReference type="InterPro" id="IPR023296">
    <property type="entry name" value="Glyco_hydro_beta-prop_sf"/>
</dbReference>
<evidence type="ECO:0000313" key="11">
    <source>
        <dbReference type="Proteomes" id="UP000184474"/>
    </source>
</evidence>
<evidence type="ECO:0000256" key="1">
    <source>
        <dbReference type="ARBA" id="ARBA00009865"/>
    </source>
</evidence>
<comment type="similarity">
    <text evidence="1 8">Belongs to the glycosyl hydrolase 43 family.</text>
</comment>
<evidence type="ECO:0000313" key="10">
    <source>
        <dbReference type="EMBL" id="SHK75202.1"/>
    </source>
</evidence>
<evidence type="ECO:0000256" key="6">
    <source>
        <dbReference type="PIRSR" id="PIRSR606710-1"/>
    </source>
</evidence>
<dbReference type="InterPro" id="IPR006710">
    <property type="entry name" value="Glyco_hydro_43"/>
</dbReference>
<dbReference type="SUPFAM" id="SSF75005">
    <property type="entry name" value="Arabinanase/levansucrase/invertase"/>
    <property type="match status" value="1"/>
</dbReference>
<accession>A0A1M6V129</accession>
<evidence type="ECO:0000256" key="9">
    <source>
        <dbReference type="SAM" id="SignalP"/>
    </source>
</evidence>
<proteinExistence type="inferred from homology"/>
<keyword evidence="3 8" id="KW-0378">Hydrolase</keyword>
<dbReference type="AlphaFoldDB" id="A0A1M6V129"/>
<keyword evidence="2" id="KW-0624">Polysaccharide degradation</keyword>
<dbReference type="EMBL" id="FRAA01000008">
    <property type="protein sequence ID" value="SHK75202.1"/>
    <property type="molecule type" value="Genomic_DNA"/>
</dbReference>
<feature type="active site" description="Proton acceptor" evidence="6">
    <location>
        <position position="50"/>
    </location>
</feature>
<protein>
    <submittedName>
        <fullName evidence="10">Glycosyl hydrolases family 43</fullName>
    </submittedName>
</protein>
<evidence type="ECO:0000256" key="2">
    <source>
        <dbReference type="ARBA" id="ARBA00022651"/>
    </source>
</evidence>
<dbReference type="PROSITE" id="PS51257">
    <property type="entry name" value="PROKAR_LIPOPROTEIN"/>
    <property type="match status" value="1"/>
</dbReference>
<name>A0A1M6V129_REIAG</name>
<dbReference type="STRING" id="156994.SAMN04488028_10879"/>
<evidence type="ECO:0000256" key="4">
    <source>
        <dbReference type="ARBA" id="ARBA00023277"/>
    </source>
</evidence>
<dbReference type="Gene3D" id="2.115.10.20">
    <property type="entry name" value="Glycosyl hydrolase domain, family 43"/>
    <property type="match status" value="1"/>
</dbReference>
<organism evidence="10 11">
    <name type="scientific">Reichenbachiella agariperforans</name>
    <dbReference type="NCBI Taxonomy" id="156994"/>
    <lineage>
        <taxon>Bacteria</taxon>
        <taxon>Pseudomonadati</taxon>
        <taxon>Bacteroidota</taxon>
        <taxon>Cytophagia</taxon>
        <taxon>Cytophagales</taxon>
        <taxon>Reichenbachiellaceae</taxon>
        <taxon>Reichenbachiella</taxon>
    </lineage>
</organism>
<dbReference type="GO" id="GO:0004553">
    <property type="term" value="F:hydrolase activity, hydrolyzing O-glycosyl compounds"/>
    <property type="evidence" value="ECO:0007669"/>
    <property type="project" value="InterPro"/>
</dbReference>
<gene>
    <name evidence="10" type="ORF">SAMN04488028_10879</name>
</gene>
<reference evidence="11" key="1">
    <citation type="submission" date="2016-11" db="EMBL/GenBank/DDBJ databases">
        <authorList>
            <person name="Varghese N."/>
            <person name="Submissions S."/>
        </authorList>
    </citation>
    <scope>NUCLEOTIDE SEQUENCE [LARGE SCALE GENOMIC DNA]</scope>
    <source>
        <strain evidence="11">DSM 26134</strain>
    </source>
</reference>
<keyword evidence="9" id="KW-0732">Signal</keyword>
<keyword evidence="2" id="KW-0858">Xylan degradation</keyword>
<dbReference type="PANTHER" id="PTHR43772:SF2">
    <property type="entry name" value="PUTATIVE (AFU_ORTHOLOGUE AFUA_2G04480)-RELATED"/>
    <property type="match status" value="1"/>
</dbReference>
<keyword evidence="4" id="KW-0119">Carbohydrate metabolism</keyword>
<keyword evidence="5 8" id="KW-0326">Glycosidase</keyword>
<dbReference type="Pfam" id="PF04616">
    <property type="entry name" value="Glyco_hydro_43"/>
    <property type="match status" value="1"/>
</dbReference>
<dbReference type="CDD" id="cd18618">
    <property type="entry name" value="GH43_Xsa43E-like"/>
    <property type="match status" value="1"/>
</dbReference>
<evidence type="ECO:0000256" key="7">
    <source>
        <dbReference type="PIRSR" id="PIRSR606710-2"/>
    </source>
</evidence>
<feature type="chain" id="PRO_5013155751" evidence="9">
    <location>
        <begin position="19"/>
        <end position="330"/>
    </location>
</feature>
<dbReference type="Proteomes" id="UP000184474">
    <property type="component" value="Unassembled WGS sequence"/>
</dbReference>
<feature type="signal peptide" evidence="9">
    <location>
        <begin position="1"/>
        <end position="18"/>
    </location>
</feature>
<feature type="active site" description="Proton donor" evidence="6">
    <location>
        <position position="222"/>
    </location>
</feature>
<evidence type="ECO:0000256" key="5">
    <source>
        <dbReference type="ARBA" id="ARBA00023295"/>
    </source>
</evidence>
<dbReference type="PANTHER" id="PTHR43772">
    <property type="entry name" value="ENDO-1,4-BETA-XYLANASE"/>
    <property type="match status" value="1"/>
</dbReference>
<evidence type="ECO:0000256" key="8">
    <source>
        <dbReference type="RuleBase" id="RU361187"/>
    </source>
</evidence>
<sequence length="330" mass="37053">MKVSVQVLWLLAGVISLAACDSGQTKEKQTEGVRSERAGNPIIQEVFTADPAPFVANDTFYIYTGHDQQSEGGEGFLMNDWLLFSSTDMVNWERHGAKLRTTDFAWANGQAWAAHTEQKNGKYYWYVTVEHATIPGKAIGVAVADHPTGPWEDAIGEALITNDMTTQTDIFWDDIDPAVFVDESGSAYIYWGNTVLKWAKLKDNMIELDGPVHTISVPEFTEAPWVFKREDLYYLIYSAHFPEEIDYAMSDSPEGPWEYKGNLNGALPNSPTHHVGVEEYKGNWYFVYHTGQLPTGGEFRRSVCIDRLYFNEDGTIKPVIKTDSGVGIIE</sequence>
<evidence type="ECO:0000256" key="3">
    <source>
        <dbReference type="ARBA" id="ARBA00022801"/>
    </source>
</evidence>
<keyword evidence="11" id="KW-1185">Reference proteome</keyword>
<dbReference type="GO" id="GO:0045493">
    <property type="term" value="P:xylan catabolic process"/>
    <property type="evidence" value="ECO:0007669"/>
    <property type="project" value="UniProtKB-KW"/>
</dbReference>
<feature type="site" description="Important for catalytic activity, responsible for pKa modulation of the active site Glu and correct orientation of both the proton donor and substrate" evidence="7">
    <location>
        <position position="176"/>
    </location>
</feature>
<dbReference type="InterPro" id="IPR052176">
    <property type="entry name" value="Glycosyl_Hydrlase_43_Enz"/>
</dbReference>